<sequence length="75" mass="8260">MWELEPKTPLPIKGQLTQHPGGGENQVPSSSLTSGNRNGVRLLNMEIILLVGRLEIFRSNIALGFKAEPCLYKSI</sequence>
<gene>
    <name evidence="2" type="ORF">L3X38_028360</name>
</gene>
<dbReference type="Proteomes" id="UP001054821">
    <property type="component" value="Chromosome 5"/>
</dbReference>
<proteinExistence type="predicted"/>
<feature type="region of interest" description="Disordered" evidence="1">
    <location>
        <begin position="1"/>
        <end position="37"/>
    </location>
</feature>
<reference evidence="2 3" key="1">
    <citation type="journal article" date="2022" name="G3 (Bethesda)">
        <title>Whole-genome sequence and methylome profiling of the almond [Prunus dulcis (Mill.) D.A. Webb] cultivar 'Nonpareil'.</title>
        <authorList>
            <person name="D'Amico-Willman K.M."/>
            <person name="Ouma W.Z."/>
            <person name="Meulia T."/>
            <person name="Sideli G.M."/>
            <person name="Gradziel T.M."/>
            <person name="Fresnedo-Ramirez J."/>
        </authorList>
    </citation>
    <scope>NUCLEOTIDE SEQUENCE [LARGE SCALE GENOMIC DNA]</scope>
    <source>
        <strain evidence="2">Clone GOH B32 T37-40</strain>
    </source>
</reference>
<protein>
    <submittedName>
        <fullName evidence="2">Uncharacterized protein</fullName>
    </submittedName>
</protein>
<accession>A0AAD4VQZ6</accession>
<organism evidence="2 3">
    <name type="scientific">Prunus dulcis</name>
    <name type="common">Almond</name>
    <name type="synonym">Amygdalus dulcis</name>
    <dbReference type="NCBI Taxonomy" id="3755"/>
    <lineage>
        <taxon>Eukaryota</taxon>
        <taxon>Viridiplantae</taxon>
        <taxon>Streptophyta</taxon>
        <taxon>Embryophyta</taxon>
        <taxon>Tracheophyta</taxon>
        <taxon>Spermatophyta</taxon>
        <taxon>Magnoliopsida</taxon>
        <taxon>eudicotyledons</taxon>
        <taxon>Gunneridae</taxon>
        <taxon>Pentapetalae</taxon>
        <taxon>rosids</taxon>
        <taxon>fabids</taxon>
        <taxon>Rosales</taxon>
        <taxon>Rosaceae</taxon>
        <taxon>Amygdaloideae</taxon>
        <taxon>Amygdaleae</taxon>
        <taxon>Prunus</taxon>
    </lineage>
</organism>
<evidence type="ECO:0000256" key="1">
    <source>
        <dbReference type="SAM" id="MobiDB-lite"/>
    </source>
</evidence>
<comment type="caution">
    <text evidence="2">The sequence shown here is derived from an EMBL/GenBank/DDBJ whole genome shotgun (WGS) entry which is preliminary data.</text>
</comment>
<evidence type="ECO:0000313" key="2">
    <source>
        <dbReference type="EMBL" id="KAI5328963.1"/>
    </source>
</evidence>
<dbReference type="EMBL" id="JAJFAZ020000005">
    <property type="protein sequence ID" value="KAI5328963.1"/>
    <property type="molecule type" value="Genomic_DNA"/>
</dbReference>
<dbReference type="AlphaFoldDB" id="A0AAD4VQZ6"/>
<evidence type="ECO:0000313" key="3">
    <source>
        <dbReference type="Proteomes" id="UP001054821"/>
    </source>
</evidence>
<keyword evidence="3" id="KW-1185">Reference proteome</keyword>
<feature type="compositionally biased region" description="Polar residues" evidence="1">
    <location>
        <begin position="26"/>
        <end position="37"/>
    </location>
</feature>
<name>A0AAD4VQZ6_PRUDU</name>